<evidence type="ECO:0000256" key="1">
    <source>
        <dbReference type="SAM" id="Phobius"/>
    </source>
</evidence>
<dbReference type="PANTHER" id="PTHR40078:SF1">
    <property type="entry name" value="INTEGRAL MEMBRANE PROTEIN"/>
    <property type="match status" value="1"/>
</dbReference>
<dbReference type="PANTHER" id="PTHR40078">
    <property type="entry name" value="INTEGRAL MEMBRANE PROTEIN-RELATED"/>
    <property type="match status" value="1"/>
</dbReference>
<evidence type="ECO:0000313" key="3">
    <source>
        <dbReference type="Proteomes" id="UP000321892"/>
    </source>
</evidence>
<dbReference type="KEGG" id="lhf:JCM16775_2369"/>
<keyword evidence="1" id="KW-1133">Transmembrane helix</keyword>
<proteinExistence type="predicted"/>
<dbReference type="Pfam" id="PF19700">
    <property type="entry name" value="DUF6198"/>
    <property type="match status" value="1"/>
</dbReference>
<dbReference type="AlphaFoldDB" id="A0A510JK38"/>
<evidence type="ECO:0000313" key="2">
    <source>
        <dbReference type="EMBL" id="BBM39637.1"/>
    </source>
</evidence>
<sequence length="227" mass="25427">MNRMIRAYGLLILLTILAGMELALLVKMNVGVGPWDAMALSFSFLTGIKMGTIAIICNYLCVLGQLILLKKEFKKINFLQIPISMLLGYSINFFVYVVFKNMAFNNYIFRITTNVIVLVSVAFTMGAIVVLGLPTFALEGFCSAIHVKTGIPFAKFRQWVDFFCVGLVVILTLVFPIEWSLREGTIISMALFGPLLGIFMPGIEKLYEKWDLVDGKSQIEKEIEGLE</sequence>
<reference evidence="2 3" key="1">
    <citation type="submission" date="2019-07" db="EMBL/GenBank/DDBJ databases">
        <title>Complete Genome Sequence of Leptotrichia hofstadii Strain JCM16775.</title>
        <authorList>
            <person name="Watanabe S."/>
            <person name="Cui L."/>
        </authorList>
    </citation>
    <scope>NUCLEOTIDE SEQUENCE [LARGE SCALE GENOMIC DNA]</scope>
    <source>
        <strain evidence="2 3">JCM16775</strain>
    </source>
</reference>
<feature type="transmembrane region" description="Helical" evidence="1">
    <location>
        <begin position="47"/>
        <end position="69"/>
    </location>
</feature>
<accession>A0A510JK38</accession>
<dbReference type="RefSeq" id="WP_026745877.1">
    <property type="nucleotide sequence ID" value="NZ_AP019823.1"/>
</dbReference>
<gene>
    <name evidence="2" type="ORF">JCM16775_2369</name>
</gene>
<protein>
    <recommendedName>
        <fullName evidence="4">Integral membrane protein</fullName>
    </recommendedName>
</protein>
<feature type="transmembrane region" description="Helical" evidence="1">
    <location>
        <begin position="81"/>
        <end position="99"/>
    </location>
</feature>
<feature type="transmembrane region" description="Helical" evidence="1">
    <location>
        <begin position="185"/>
        <end position="203"/>
    </location>
</feature>
<evidence type="ECO:0008006" key="4">
    <source>
        <dbReference type="Google" id="ProtNLM"/>
    </source>
</evidence>
<keyword evidence="1" id="KW-0812">Transmembrane</keyword>
<dbReference type="Proteomes" id="UP000321892">
    <property type="component" value="Chromosome"/>
</dbReference>
<dbReference type="InterPro" id="IPR038750">
    <property type="entry name" value="YczE/YyaS-like"/>
</dbReference>
<feature type="transmembrane region" description="Helical" evidence="1">
    <location>
        <begin position="159"/>
        <end position="179"/>
    </location>
</feature>
<keyword evidence="1" id="KW-0472">Membrane</keyword>
<name>A0A510JK38_9FUSO</name>
<feature type="transmembrane region" description="Helical" evidence="1">
    <location>
        <begin position="111"/>
        <end position="138"/>
    </location>
</feature>
<dbReference type="OrthoDB" id="1654314at2"/>
<keyword evidence="3" id="KW-1185">Reference proteome</keyword>
<dbReference type="EMBL" id="AP019823">
    <property type="protein sequence ID" value="BBM39637.1"/>
    <property type="molecule type" value="Genomic_DNA"/>
</dbReference>
<organism evidence="2 3">
    <name type="scientific">Leptotrichia hofstadii</name>
    <dbReference type="NCBI Taxonomy" id="157688"/>
    <lineage>
        <taxon>Bacteria</taxon>
        <taxon>Fusobacteriati</taxon>
        <taxon>Fusobacteriota</taxon>
        <taxon>Fusobacteriia</taxon>
        <taxon>Fusobacteriales</taxon>
        <taxon>Leptotrichiaceae</taxon>
        <taxon>Leptotrichia</taxon>
    </lineage>
</organism>